<dbReference type="InterPro" id="IPR053134">
    <property type="entry name" value="RNA-dir_DNA_polymerase"/>
</dbReference>
<dbReference type="PANTHER" id="PTHR24559">
    <property type="entry name" value="TRANSPOSON TY3-I GAG-POL POLYPROTEIN"/>
    <property type="match status" value="1"/>
</dbReference>
<evidence type="ECO:0000313" key="3">
    <source>
        <dbReference type="Proteomes" id="UP000004994"/>
    </source>
</evidence>
<dbReference type="Pfam" id="PF00078">
    <property type="entry name" value="RVT_1"/>
    <property type="match status" value="1"/>
</dbReference>
<protein>
    <recommendedName>
        <fullName evidence="1">Reverse transcriptase domain-containing protein</fullName>
    </recommendedName>
</protein>
<dbReference type="InParanoid" id="A0A3Q7EV98"/>
<dbReference type="Proteomes" id="UP000004994">
    <property type="component" value="Chromosome 2"/>
</dbReference>
<dbReference type="InterPro" id="IPR000477">
    <property type="entry name" value="RT_dom"/>
</dbReference>
<dbReference type="Gene3D" id="3.10.10.10">
    <property type="entry name" value="HIV Type 1 Reverse Transcriptase, subunit A, domain 1"/>
    <property type="match status" value="1"/>
</dbReference>
<dbReference type="Gramene" id="Solyc02g005365.1.1">
    <property type="protein sequence ID" value="Solyc02g005365.1.1.1"/>
    <property type="gene ID" value="Solyc02g005365.1"/>
</dbReference>
<feature type="domain" description="Reverse transcriptase" evidence="1">
    <location>
        <begin position="1"/>
        <end position="115"/>
    </location>
</feature>
<accession>A0A3Q7EV98</accession>
<dbReference type="InterPro" id="IPR043128">
    <property type="entry name" value="Rev_trsase/Diguanyl_cyclase"/>
</dbReference>
<dbReference type="CDD" id="cd01647">
    <property type="entry name" value="RT_LTR"/>
    <property type="match status" value="1"/>
</dbReference>
<organism evidence="2">
    <name type="scientific">Solanum lycopersicum</name>
    <name type="common">Tomato</name>
    <name type="synonym">Lycopersicon esculentum</name>
    <dbReference type="NCBI Taxonomy" id="4081"/>
    <lineage>
        <taxon>Eukaryota</taxon>
        <taxon>Viridiplantae</taxon>
        <taxon>Streptophyta</taxon>
        <taxon>Embryophyta</taxon>
        <taxon>Tracheophyta</taxon>
        <taxon>Spermatophyta</taxon>
        <taxon>Magnoliopsida</taxon>
        <taxon>eudicotyledons</taxon>
        <taxon>Gunneridae</taxon>
        <taxon>Pentapetalae</taxon>
        <taxon>asterids</taxon>
        <taxon>lamiids</taxon>
        <taxon>Solanales</taxon>
        <taxon>Solanaceae</taxon>
        <taxon>Solanoideae</taxon>
        <taxon>Solaneae</taxon>
        <taxon>Solanum</taxon>
        <taxon>Solanum subgen. Lycopersicon</taxon>
    </lineage>
</organism>
<keyword evidence="3" id="KW-1185">Reference proteome</keyword>
<dbReference type="AlphaFoldDB" id="A0A3Q7EV98"/>
<reference evidence="2" key="1">
    <citation type="journal article" date="2012" name="Nature">
        <title>The tomato genome sequence provides insights into fleshy fruit evolution.</title>
        <authorList>
            <consortium name="Tomato Genome Consortium"/>
        </authorList>
    </citation>
    <scope>NUCLEOTIDE SEQUENCE [LARGE SCALE GENOMIC DNA]</scope>
    <source>
        <strain evidence="2">cv. Heinz 1706</strain>
    </source>
</reference>
<dbReference type="Gene3D" id="3.30.70.270">
    <property type="match status" value="1"/>
</dbReference>
<reference evidence="2" key="2">
    <citation type="submission" date="2019-01" db="UniProtKB">
        <authorList>
            <consortium name="EnsemblPlants"/>
        </authorList>
    </citation>
    <scope>IDENTIFICATION</scope>
    <source>
        <strain evidence="2">cv. Heinz 1706</strain>
    </source>
</reference>
<dbReference type="STRING" id="4081.A0A3Q7EV98"/>
<dbReference type="PANTHER" id="PTHR24559:SF436">
    <property type="entry name" value="RNA-DIRECTED DNA POLYMERASE HOMOLOG"/>
    <property type="match status" value="1"/>
</dbReference>
<sequence length="116" mass="13913">MDLSKIYYQVRITEGDMPKTACVIGYKAYEWLVMRFGLTNAPASFFMLMNKILYPYLDHFVVVYLDEIVIYRNTLEERVEHLRKFFQVLRENLIYGKRQKCEFSQHDLHLLGHVIS</sequence>
<dbReference type="InterPro" id="IPR043502">
    <property type="entry name" value="DNA/RNA_pol_sf"/>
</dbReference>
<dbReference type="OMA" id="CKSWEEH"/>
<dbReference type="SUPFAM" id="SSF56672">
    <property type="entry name" value="DNA/RNA polymerases"/>
    <property type="match status" value="1"/>
</dbReference>
<name>A0A3Q7EV98_SOLLC</name>
<evidence type="ECO:0000259" key="1">
    <source>
        <dbReference type="Pfam" id="PF00078"/>
    </source>
</evidence>
<dbReference type="EnsemblPlants" id="Solyc02g005365.1.1">
    <property type="protein sequence ID" value="Solyc02g005365.1.1.1"/>
    <property type="gene ID" value="Solyc02g005365.1"/>
</dbReference>
<evidence type="ECO:0000313" key="2">
    <source>
        <dbReference type="EnsemblPlants" id="Solyc02g005365.1.1.1"/>
    </source>
</evidence>
<proteinExistence type="predicted"/>